<proteinExistence type="predicted"/>
<accession>A0ABY9BKU7</accession>
<name>A0ABY9BKU7_VITVI</name>
<evidence type="ECO:0000313" key="1">
    <source>
        <dbReference type="EMBL" id="WJZ83299.1"/>
    </source>
</evidence>
<dbReference type="EMBL" id="CP126650">
    <property type="protein sequence ID" value="WJZ83299.1"/>
    <property type="molecule type" value="Genomic_DNA"/>
</dbReference>
<organism evidence="1 2">
    <name type="scientific">Vitis vinifera</name>
    <name type="common">Grape</name>
    <dbReference type="NCBI Taxonomy" id="29760"/>
    <lineage>
        <taxon>Eukaryota</taxon>
        <taxon>Viridiplantae</taxon>
        <taxon>Streptophyta</taxon>
        <taxon>Embryophyta</taxon>
        <taxon>Tracheophyta</taxon>
        <taxon>Spermatophyta</taxon>
        <taxon>Magnoliopsida</taxon>
        <taxon>eudicotyledons</taxon>
        <taxon>Gunneridae</taxon>
        <taxon>Pentapetalae</taxon>
        <taxon>rosids</taxon>
        <taxon>Vitales</taxon>
        <taxon>Vitaceae</taxon>
        <taxon>Viteae</taxon>
        <taxon>Vitis</taxon>
    </lineage>
</organism>
<reference evidence="1 2" key="1">
    <citation type="journal article" date="2023" name="Hortic Res">
        <title>The complete reference genome for grapevine (Vitis vinifera L.) genetics and breeding.</title>
        <authorList>
            <person name="Shi X."/>
            <person name="Cao S."/>
            <person name="Wang X."/>
            <person name="Huang S."/>
            <person name="Wang Y."/>
            <person name="Liu Z."/>
            <person name="Liu W."/>
            <person name="Leng X."/>
            <person name="Peng Y."/>
            <person name="Wang N."/>
            <person name="Wang Y."/>
            <person name="Ma Z."/>
            <person name="Xu X."/>
            <person name="Zhang F."/>
            <person name="Xue H."/>
            <person name="Zhong H."/>
            <person name="Wang Y."/>
            <person name="Zhang K."/>
            <person name="Velt A."/>
            <person name="Avia K."/>
            <person name="Holtgrawe D."/>
            <person name="Grimplet J."/>
            <person name="Matus J.T."/>
            <person name="Ware D."/>
            <person name="Wu X."/>
            <person name="Wang H."/>
            <person name="Liu C."/>
            <person name="Fang Y."/>
            <person name="Rustenholz C."/>
            <person name="Cheng Z."/>
            <person name="Xiao H."/>
            <person name="Zhou Y."/>
        </authorList>
    </citation>
    <scope>NUCLEOTIDE SEQUENCE [LARGE SCALE GENOMIC DNA]</scope>
    <source>
        <strain evidence="2">cv. Pinot noir / PN40024</strain>
        <tissue evidence="1">Leaf</tissue>
    </source>
</reference>
<protein>
    <submittedName>
        <fullName evidence="1">Uncharacterized protein</fullName>
    </submittedName>
</protein>
<sequence>MELSRSSSDNLGGVWGRRMIMVRCCAVLLMMKSLKMLGLGKWKKALVLEKTTLILASG</sequence>
<dbReference type="Proteomes" id="UP001227230">
    <property type="component" value="Chromosome 3"/>
</dbReference>
<evidence type="ECO:0000313" key="2">
    <source>
        <dbReference type="Proteomes" id="UP001227230"/>
    </source>
</evidence>
<keyword evidence="2" id="KW-1185">Reference proteome</keyword>
<gene>
    <name evidence="1" type="ORF">VitviT2T_002992</name>
</gene>